<name>A0ABW1ZWR8_9GAMM</name>
<evidence type="ECO:0000313" key="8">
    <source>
        <dbReference type="EMBL" id="MFC6669648.1"/>
    </source>
</evidence>
<evidence type="ECO:0000256" key="5">
    <source>
        <dbReference type="ARBA" id="ARBA00023136"/>
    </source>
</evidence>
<organism evidence="8 9">
    <name type="scientific">Marinobacterium aestuariivivens</name>
    <dbReference type="NCBI Taxonomy" id="1698799"/>
    <lineage>
        <taxon>Bacteria</taxon>
        <taxon>Pseudomonadati</taxon>
        <taxon>Pseudomonadota</taxon>
        <taxon>Gammaproteobacteria</taxon>
        <taxon>Oceanospirillales</taxon>
        <taxon>Oceanospirillaceae</taxon>
        <taxon>Marinobacterium</taxon>
    </lineage>
</organism>
<dbReference type="EMBL" id="JBHSWE010000001">
    <property type="protein sequence ID" value="MFC6669648.1"/>
    <property type="molecule type" value="Genomic_DNA"/>
</dbReference>
<feature type="coiled-coil region" evidence="6">
    <location>
        <begin position="445"/>
        <end position="472"/>
    </location>
</feature>
<feature type="transmembrane region" description="Helical" evidence="7">
    <location>
        <begin position="64"/>
        <end position="82"/>
    </location>
</feature>
<keyword evidence="2" id="KW-1003">Cell membrane</keyword>
<evidence type="ECO:0000256" key="6">
    <source>
        <dbReference type="SAM" id="Coils"/>
    </source>
</evidence>
<reference evidence="9" key="1">
    <citation type="journal article" date="2019" name="Int. J. Syst. Evol. Microbiol.">
        <title>The Global Catalogue of Microorganisms (GCM) 10K type strain sequencing project: providing services to taxonomists for standard genome sequencing and annotation.</title>
        <authorList>
            <consortium name="The Broad Institute Genomics Platform"/>
            <consortium name="The Broad Institute Genome Sequencing Center for Infectious Disease"/>
            <person name="Wu L."/>
            <person name="Ma J."/>
        </authorList>
    </citation>
    <scope>NUCLEOTIDE SEQUENCE [LARGE SCALE GENOMIC DNA]</scope>
    <source>
        <strain evidence="9">NBRC 111756</strain>
    </source>
</reference>
<gene>
    <name evidence="8" type="ORF">ACFQDL_05760</name>
</gene>
<accession>A0ABW1ZWR8</accession>
<evidence type="ECO:0000313" key="9">
    <source>
        <dbReference type="Proteomes" id="UP001596422"/>
    </source>
</evidence>
<dbReference type="PANTHER" id="PTHR10010">
    <property type="entry name" value="SOLUTE CARRIER FAMILY 34 SODIUM PHOSPHATE , MEMBER 2-RELATED"/>
    <property type="match status" value="1"/>
</dbReference>
<dbReference type="RefSeq" id="WP_379908197.1">
    <property type="nucleotide sequence ID" value="NZ_JBHSWE010000001.1"/>
</dbReference>
<evidence type="ECO:0000256" key="1">
    <source>
        <dbReference type="ARBA" id="ARBA00004651"/>
    </source>
</evidence>
<protein>
    <submittedName>
        <fullName evidence="8">Na/Pi cotransporter family protein</fullName>
    </submittedName>
</protein>
<evidence type="ECO:0000256" key="7">
    <source>
        <dbReference type="SAM" id="Phobius"/>
    </source>
</evidence>
<keyword evidence="9" id="KW-1185">Reference proteome</keyword>
<feature type="transmembrane region" description="Helical" evidence="7">
    <location>
        <begin position="227"/>
        <end position="248"/>
    </location>
</feature>
<comment type="subcellular location">
    <subcellularLocation>
        <location evidence="1">Cell membrane</location>
        <topology evidence="1">Multi-pass membrane protein</topology>
    </subcellularLocation>
</comment>
<comment type="caution">
    <text evidence="8">The sequence shown here is derived from an EMBL/GenBank/DDBJ whole genome shotgun (WGS) entry which is preliminary data.</text>
</comment>
<sequence>MTQGLRKAAGPALKQILRSATQSRIRGLVSGTLITALVQSSTAVTVAAIGFVNAGLLTLSQSVAVIYGCNIGTTTVGWLIALIGFKVQVSAFALPLIGGGMMLQLLGRGGRMAHLGFALAGFGVFFIGLDFLKDAFAGLEQHLDLTSLSYEGLGLLLFLIAGFVLTLLMQSSAAAIAVTLSLTASGAIPLAPAAALVIGANVGTTSTAVMAVIGATSNAKRIAAAHVLFNLLTGLVGLALLMLLSAWLNGVDAGQYDLVILLALFHTAFNLLGVLLLWPLTDRLVAVLENRFRTQEEDEGRPRFLDDTLAHTPTLAIEAMAKEMERLDGICSRMAREAISTSGNGQRLRAQQLSVDQLVARIGSFCQRIAENDLSAEVSGILPTALRVTRYLNEVSRLACLLPEYYDRIDLVVDDAIRHRVQEYQKASVELIDACEISSDADTSADDAHRVLHDLERQYQNLKAAILEATTDRRLPRTKRYRCSMR</sequence>
<dbReference type="Pfam" id="PF02690">
    <property type="entry name" value="Na_Pi_cotrans"/>
    <property type="match status" value="2"/>
</dbReference>
<feature type="transmembrane region" description="Helical" evidence="7">
    <location>
        <begin position="89"/>
        <end position="106"/>
    </location>
</feature>
<feature type="transmembrane region" description="Helical" evidence="7">
    <location>
        <begin position="260"/>
        <end position="281"/>
    </location>
</feature>
<proteinExistence type="predicted"/>
<keyword evidence="5 7" id="KW-0472">Membrane</keyword>
<feature type="transmembrane region" description="Helical" evidence="7">
    <location>
        <begin position="28"/>
        <end position="52"/>
    </location>
</feature>
<dbReference type="InterPro" id="IPR003841">
    <property type="entry name" value="Na/Pi_transpt"/>
</dbReference>
<feature type="transmembrane region" description="Helical" evidence="7">
    <location>
        <begin position="112"/>
        <end position="132"/>
    </location>
</feature>
<evidence type="ECO:0000256" key="2">
    <source>
        <dbReference type="ARBA" id="ARBA00022475"/>
    </source>
</evidence>
<dbReference type="PANTHER" id="PTHR10010:SF46">
    <property type="entry name" value="SODIUM-DEPENDENT PHOSPHATE TRANSPORT PROTEIN 2B"/>
    <property type="match status" value="1"/>
</dbReference>
<evidence type="ECO:0000256" key="4">
    <source>
        <dbReference type="ARBA" id="ARBA00022989"/>
    </source>
</evidence>
<keyword evidence="3 7" id="KW-0812">Transmembrane</keyword>
<dbReference type="NCBIfam" id="NF037997">
    <property type="entry name" value="Na_Pi_symport"/>
    <property type="match status" value="1"/>
</dbReference>
<evidence type="ECO:0000256" key="3">
    <source>
        <dbReference type="ARBA" id="ARBA00022692"/>
    </source>
</evidence>
<keyword evidence="4 7" id="KW-1133">Transmembrane helix</keyword>
<keyword evidence="6" id="KW-0175">Coiled coil</keyword>
<feature type="transmembrane region" description="Helical" evidence="7">
    <location>
        <begin position="190"/>
        <end position="215"/>
    </location>
</feature>
<dbReference type="Proteomes" id="UP001596422">
    <property type="component" value="Unassembled WGS sequence"/>
</dbReference>
<feature type="transmembrane region" description="Helical" evidence="7">
    <location>
        <begin position="153"/>
        <end position="178"/>
    </location>
</feature>